<dbReference type="PANTHER" id="PTHR33121">
    <property type="entry name" value="CYCLIC DI-GMP PHOSPHODIESTERASE PDEF"/>
    <property type="match status" value="1"/>
</dbReference>
<dbReference type="EMBL" id="PTJD01000015">
    <property type="protein sequence ID" value="PPK92263.1"/>
    <property type="molecule type" value="Genomic_DNA"/>
</dbReference>
<feature type="transmembrane region" description="Helical" evidence="1">
    <location>
        <begin position="302"/>
        <end position="321"/>
    </location>
</feature>
<sequence length="772" mass="83851">MERRARQVTPEYWPVRHRVLLAVVVCGAVTFTMSTMPTMSWLRRGLGESTLLWEGFASAGTRFLAGVLCWLRAGAAAGPGRRAWRWLAAGMMCWSSGSFISAWRFEPDIVPPVPAISDVGWLAFYPCAVIALWELVRQRMTRLTPAVWLDGATAAGGVAILTLWLVLGHPGATTVGEPLQVFFNLVYPLMDAVLVFLAVGAVAMLGWRPSRSWWLLSIGLLLVFAADAMWMIEIISGTIGYEGVENSWWVWAYVFYALASGGALSAEQAVRTAPPTAAVVPVAVAVLALAMLTLALLRPVPLAAAVAAALTVLLALLRLVVSLRQEHVVVASRREARTDELSGLPNRRALREHAQHVLASGERPAALLLLDLDRFKEVNDALGHAVGDQLLAIVAARLRHVLRQGELIARLGGDEFALLTTDTDATDATHVAARIRTAMADPIAIGTSVLQVQASIGIAVHPDHGRDLDELLQAADIAMYRAKRTRSGHHIYTPTQDAAARHRLHELAELRAAVTAGELLVHYQPQIDATTLAVTGVEALIRWRRRDGQVVAPASFLPLVEEAGLMPQLSEHVLQQTCRHLQFWRGAGLHLEASINLTAAEITPALPERLHTLLALHGLPARALLIELTEESLLTERSAARQVLEQLHDLGVRVAIDDFGTGHSTFTYLCELPVDQIKVDKSFVLPMLDDRRAGAAVTASVGLARALGIQTVAEGVETPALLRAAGAAGCDLLQGYHIARPMPADEIPTWAADWSRHHTIHPRPVLRHEEPT</sequence>
<dbReference type="AlphaFoldDB" id="A0A2S6IDK9"/>
<feature type="domain" description="EAL" evidence="2">
    <location>
        <begin position="503"/>
        <end position="755"/>
    </location>
</feature>
<organism evidence="4 5">
    <name type="scientific">Kineococcus xinjiangensis</name>
    <dbReference type="NCBI Taxonomy" id="512762"/>
    <lineage>
        <taxon>Bacteria</taxon>
        <taxon>Bacillati</taxon>
        <taxon>Actinomycetota</taxon>
        <taxon>Actinomycetes</taxon>
        <taxon>Kineosporiales</taxon>
        <taxon>Kineosporiaceae</taxon>
        <taxon>Kineococcus</taxon>
    </lineage>
</organism>
<feature type="transmembrane region" description="Helical" evidence="1">
    <location>
        <begin position="51"/>
        <end position="71"/>
    </location>
</feature>
<dbReference type="FunFam" id="3.30.70.270:FF:000001">
    <property type="entry name" value="Diguanylate cyclase domain protein"/>
    <property type="match status" value="1"/>
</dbReference>
<dbReference type="PROSITE" id="PS50883">
    <property type="entry name" value="EAL"/>
    <property type="match status" value="1"/>
</dbReference>
<feature type="transmembrane region" description="Helical" evidence="1">
    <location>
        <begin position="278"/>
        <end position="296"/>
    </location>
</feature>
<evidence type="ECO:0000256" key="1">
    <source>
        <dbReference type="SAM" id="Phobius"/>
    </source>
</evidence>
<feature type="transmembrane region" description="Helical" evidence="1">
    <location>
        <begin position="83"/>
        <end position="103"/>
    </location>
</feature>
<feature type="transmembrane region" description="Helical" evidence="1">
    <location>
        <begin position="20"/>
        <end position="39"/>
    </location>
</feature>
<keyword evidence="5" id="KW-1185">Reference proteome</keyword>
<dbReference type="Pfam" id="PF00990">
    <property type="entry name" value="GGDEF"/>
    <property type="match status" value="1"/>
</dbReference>
<feature type="transmembrane region" description="Helical" evidence="1">
    <location>
        <begin position="115"/>
        <end position="135"/>
    </location>
</feature>
<evidence type="ECO:0000259" key="2">
    <source>
        <dbReference type="PROSITE" id="PS50883"/>
    </source>
</evidence>
<keyword evidence="1" id="KW-0812">Transmembrane</keyword>
<reference evidence="4 5" key="1">
    <citation type="submission" date="2018-02" db="EMBL/GenBank/DDBJ databases">
        <title>Genomic Encyclopedia of Archaeal and Bacterial Type Strains, Phase II (KMG-II): from individual species to whole genera.</title>
        <authorList>
            <person name="Goeker M."/>
        </authorList>
    </citation>
    <scope>NUCLEOTIDE SEQUENCE [LARGE SCALE GENOMIC DNA]</scope>
    <source>
        <strain evidence="4 5">DSM 22857</strain>
    </source>
</reference>
<accession>A0A2S6IDK9</accession>
<dbReference type="PROSITE" id="PS50887">
    <property type="entry name" value="GGDEF"/>
    <property type="match status" value="1"/>
</dbReference>
<comment type="caution">
    <text evidence="4">The sequence shown here is derived from an EMBL/GenBank/DDBJ whole genome shotgun (WGS) entry which is preliminary data.</text>
</comment>
<dbReference type="CDD" id="cd01948">
    <property type="entry name" value="EAL"/>
    <property type="match status" value="1"/>
</dbReference>
<dbReference type="NCBIfam" id="TIGR00254">
    <property type="entry name" value="GGDEF"/>
    <property type="match status" value="1"/>
</dbReference>
<dbReference type="Gene3D" id="3.30.70.270">
    <property type="match status" value="1"/>
</dbReference>
<dbReference type="SUPFAM" id="SSF141868">
    <property type="entry name" value="EAL domain-like"/>
    <property type="match status" value="1"/>
</dbReference>
<dbReference type="InterPro" id="IPR000160">
    <property type="entry name" value="GGDEF_dom"/>
</dbReference>
<dbReference type="PANTHER" id="PTHR33121:SF70">
    <property type="entry name" value="SIGNALING PROTEIN YKOW"/>
    <property type="match status" value="1"/>
</dbReference>
<dbReference type="CDD" id="cd01949">
    <property type="entry name" value="GGDEF"/>
    <property type="match status" value="1"/>
</dbReference>
<feature type="transmembrane region" description="Helical" evidence="1">
    <location>
        <begin position="214"/>
        <end position="236"/>
    </location>
</feature>
<dbReference type="RefSeq" id="WP_104434837.1">
    <property type="nucleotide sequence ID" value="NZ_PTJD01000015.1"/>
</dbReference>
<keyword evidence="1" id="KW-1133">Transmembrane helix</keyword>
<name>A0A2S6IDK9_9ACTN</name>
<evidence type="ECO:0000313" key="5">
    <source>
        <dbReference type="Proteomes" id="UP000239485"/>
    </source>
</evidence>
<dbReference type="InterPro" id="IPR001633">
    <property type="entry name" value="EAL_dom"/>
</dbReference>
<feature type="transmembrane region" description="Helical" evidence="1">
    <location>
        <begin position="248"/>
        <end position="266"/>
    </location>
</feature>
<dbReference type="InterPro" id="IPR035919">
    <property type="entry name" value="EAL_sf"/>
</dbReference>
<dbReference type="Pfam" id="PF00563">
    <property type="entry name" value="EAL"/>
    <property type="match status" value="1"/>
</dbReference>
<dbReference type="InterPro" id="IPR043128">
    <property type="entry name" value="Rev_trsase/Diguanyl_cyclase"/>
</dbReference>
<dbReference type="Gene3D" id="3.20.20.450">
    <property type="entry name" value="EAL domain"/>
    <property type="match status" value="1"/>
</dbReference>
<dbReference type="SUPFAM" id="SSF55073">
    <property type="entry name" value="Nucleotide cyclase"/>
    <property type="match status" value="1"/>
</dbReference>
<protein>
    <submittedName>
        <fullName evidence="4">Diguanylate cyclase (GGDEF)-like protein</fullName>
    </submittedName>
</protein>
<dbReference type="InterPro" id="IPR029787">
    <property type="entry name" value="Nucleotide_cyclase"/>
</dbReference>
<feature type="domain" description="GGDEF" evidence="3">
    <location>
        <begin position="363"/>
        <end position="497"/>
    </location>
</feature>
<proteinExistence type="predicted"/>
<dbReference type="SMART" id="SM00052">
    <property type="entry name" value="EAL"/>
    <property type="match status" value="1"/>
</dbReference>
<dbReference type="SMART" id="SM00267">
    <property type="entry name" value="GGDEF"/>
    <property type="match status" value="1"/>
</dbReference>
<dbReference type="InterPro" id="IPR050706">
    <property type="entry name" value="Cyclic-di-GMP_PDE-like"/>
</dbReference>
<dbReference type="Proteomes" id="UP000239485">
    <property type="component" value="Unassembled WGS sequence"/>
</dbReference>
<feature type="transmembrane region" description="Helical" evidence="1">
    <location>
        <begin position="187"/>
        <end position="207"/>
    </location>
</feature>
<dbReference type="OrthoDB" id="23692at2"/>
<gene>
    <name evidence="4" type="ORF">CLV92_1159</name>
</gene>
<feature type="transmembrane region" description="Helical" evidence="1">
    <location>
        <begin position="147"/>
        <end position="167"/>
    </location>
</feature>
<keyword evidence="1" id="KW-0472">Membrane</keyword>
<dbReference type="GO" id="GO:0071111">
    <property type="term" value="F:cyclic-guanylate-specific phosphodiesterase activity"/>
    <property type="evidence" value="ECO:0007669"/>
    <property type="project" value="InterPro"/>
</dbReference>
<evidence type="ECO:0000313" key="4">
    <source>
        <dbReference type="EMBL" id="PPK92263.1"/>
    </source>
</evidence>
<evidence type="ECO:0000259" key="3">
    <source>
        <dbReference type="PROSITE" id="PS50887"/>
    </source>
</evidence>